<dbReference type="Gene3D" id="6.10.250.1630">
    <property type="match status" value="1"/>
</dbReference>
<keyword evidence="20" id="KW-1185">Reference proteome</keyword>
<feature type="compositionally biased region" description="Polar residues" evidence="15">
    <location>
        <begin position="2413"/>
        <end position="2423"/>
    </location>
</feature>
<dbReference type="Pfam" id="PF00632">
    <property type="entry name" value="HECT"/>
    <property type="match status" value="1"/>
</dbReference>
<dbReference type="FunFam" id="3.30.2410.10:FF:000004">
    <property type="entry name" value="E3 ubiquitin-protein ligase HUWE1, variant"/>
    <property type="match status" value="1"/>
</dbReference>
<dbReference type="PROSITE" id="PS50030">
    <property type="entry name" value="UBA"/>
    <property type="match status" value="1"/>
</dbReference>
<dbReference type="PANTHER" id="PTHR11254">
    <property type="entry name" value="HECT DOMAIN UBIQUITIN-PROTEIN LIGASE"/>
    <property type="match status" value="1"/>
</dbReference>
<keyword evidence="5" id="KW-0813">Transport</keyword>
<dbReference type="InterPro" id="IPR016024">
    <property type="entry name" value="ARM-type_fold"/>
</dbReference>
<feature type="compositionally biased region" description="Polar residues" evidence="15">
    <location>
        <begin position="3039"/>
        <end position="3054"/>
    </location>
</feature>
<dbReference type="SMART" id="SM00119">
    <property type="entry name" value="HECTc"/>
    <property type="match status" value="1"/>
</dbReference>
<dbReference type="Gene3D" id="3.90.1750.10">
    <property type="entry name" value="Hect, E3 ligase catalytic domains"/>
    <property type="match status" value="1"/>
</dbReference>
<dbReference type="Pfam" id="PF14377">
    <property type="entry name" value="UBM"/>
    <property type="match status" value="3"/>
</dbReference>
<dbReference type="PROSITE" id="PS50918">
    <property type="entry name" value="WWE"/>
    <property type="match status" value="1"/>
</dbReference>
<keyword evidence="11" id="KW-0234">DNA repair</keyword>
<keyword evidence="9 14" id="KW-0833">Ubl conjugation pathway</keyword>
<dbReference type="GO" id="GO:0006511">
    <property type="term" value="P:ubiquitin-dependent protein catabolic process"/>
    <property type="evidence" value="ECO:0007669"/>
    <property type="project" value="TreeGrafter"/>
</dbReference>
<dbReference type="GO" id="GO:0008270">
    <property type="term" value="F:zinc ion binding"/>
    <property type="evidence" value="ECO:0007669"/>
    <property type="project" value="InterPro"/>
</dbReference>
<dbReference type="InterPro" id="IPR004170">
    <property type="entry name" value="WWE_dom"/>
</dbReference>
<feature type="compositionally biased region" description="Basic and acidic residues" evidence="15">
    <location>
        <begin position="2001"/>
        <end position="2036"/>
    </location>
</feature>
<evidence type="ECO:0000256" key="12">
    <source>
        <dbReference type="ARBA" id="ARBA00023242"/>
    </source>
</evidence>
<dbReference type="SUPFAM" id="SSF56204">
    <property type="entry name" value="Hect, E3 ligase catalytic domain"/>
    <property type="match status" value="1"/>
</dbReference>
<dbReference type="CDD" id="cd00078">
    <property type="entry name" value="HECTc"/>
    <property type="match status" value="1"/>
</dbReference>
<evidence type="ECO:0000256" key="6">
    <source>
        <dbReference type="ARBA" id="ARBA00022553"/>
    </source>
</evidence>
<reference evidence="19" key="1">
    <citation type="submission" date="2021-09" db="EMBL/GenBank/DDBJ databases">
        <authorList>
            <consortium name="Pathogen Informatics"/>
        </authorList>
    </citation>
    <scope>NUCLEOTIDE SEQUENCE</scope>
</reference>
<dbReference type="InterPro" id="IPR035983">
    <property type="entry name" value="Hect_E3_ubiquitin_ligase"/>
</dbReference>
<proteinExistence type="inferred from homology"/>
<feature type="region of interest" description="Disordered" evidence="15">
    <location>
        <begin position="3033"/>
        <end position="3054"/>
    </location>
</feature>
<dbReference type="GO" id="GO:0061630">
    <property type="term" value="F:ubiquitin protein ligase activity"/>
    <property type="evidence" value="ECO:0007669"/>
    <property type="project" value="UniProtKB-EC"/>
</dbReference>
<evidence type="ECO:0000256" key="5">
    <source>
        <dbReference type="ARBA" id="ARBA00022448"/>
    </source>
</evidence>
<feature type="domain" description="WWE" evidence="18">
    <location>
        <begin position="1477"/>
        <end position="1558"/>
    </location>
</feature>
<evidence type="ECO:0000256" key="8">
    <source>
        <dbReference type="ARBA" id="ARBA00022763"/>
    </source>
</evidence>
<feature type="compositionally biased region" description="Low complexity" evidence="15">
    <location>
        <begin position="686"/>
        <end position="695"/>
    </location>
</feature>
<evidence type="ECO:0000313" key="19">
    <source>
        <dbReference type="EMBL" id="CAG9536020.1"/>
    </source>
</evidence>
<evidence type="ECO:0000256" key="9">
    <source>
        <dbReference type="ARBA" id="ARBA00022786"/>
    </source>
</evidence>
<feature type="compositionally biased region" description="Polar residues" evidence="15">
    <location>
        <begin position="2452"/>
        <end position="2470"/>
    </location>
</feature>
<evidence type="ECO:0000256" key="14">
    <source>
        <dbReference type="PROSITE-ProRule" id="PRU00104"/>
    </source>
</evidence>
<feature type="region of interest" description="Disordered" evidence="15">
    <location>
        <begin position="2451"/>
        <end position="2470"/>
    </location>
</feature>
<feature type="domain" description="UBA" evidence="16">
    <location>
        <begin position="1235"/>
        <end position="1275"/>
    </location>
</feature>
<dbReference type="Gene3D" id="1.10.8.10">
    <property type="entry name" value="DNA helicase RuvA subunit, C-terminal domain"/>
    <property type="match status" value="1"/>
</dbReference>
<feature type="active site" description="Glycyl thioester intermediate" evidence="14">
    <location>
        <position position="3613"/>
    </location>
</feature>
<dbReference type="GO" id="GO:0006281">
    <property type="term" value="P:DNA repair"/>
    <property type="evidence" value="ECO:0007669"/>
    <property type="project" value="UniProtKB-KW"/>
</dbReference>
<dbReference type="SUPFAM" id="SSF48371">
    <property type="entry name" value="ARM repeat"/>
    <property type="match status" value="2"/>
</dbReference>
<dbReference type="InterPro" id="IPR041918">
    <property type="entry name" value="UBA_HUWE1"/>
</dbReference>
<dbReference type="FunFam" id="3.90.1750.10:FF:000003">
    <property type="entry name" value="E3 ubiquitin-protein ligase UPL1"/>
    <property type="match status" value="1"/>
</dbReference>
<dbReference type="InterPro" id="IPR010314">
    <property type="entry name" value="E3_Ub_ligase_DUF913"/>
</dbReference>
<evidence type="ECO:0000256" key="2">
    <source>
        <dbReference type="ARBA" id="ARBA00004123"/>
    </source>
</evidence>
<evidence type="ECO:0000259" key="17">
    <source>
        <dbReference type="PROSITE" id="PS50237"/>
    </source>
</evidence>
<evidence type="ECO:0000256" key="4">
    <source>
        <dbReference type="ARBA" id="ARBA00012485"/>
    </source>
</evidence>
<dbReference type="Gene3D" id="3.30.720.50">
    <property type="match status" value="1"/>
</dbReference>
<dbReference type="InterPro" id="IPR015940">
    <property type="entry name" value="UBA"/>
</dbReference>
<evidence type="ECO:0000256" key="7">
    <source>
        <dbReference type="ARBA" id="ARBA00022679"/>
    </source>
</evidence>
<evidence type="ECO:0000259" key="16">
    <source>
        <dbReference type="PROSITE" id="PS50030"/>
    </source>
</evidence>
<dbReference type="Pfam" id="PF02825">
    <property type="entry name" value="WWE"/>
    <property type="match status" value="1"/>
</dbReference>
<dbReference type="Pfam" id="PF06025">
    <property type="entry name" value="DUF913"/>
    <property type="match status" value="1"/>
</dbReference>
<keyword evidence="12" id="KW-0539">Nucleus</keyword>
<dbReference type="UniPathway" id="UPA00143"/>
<keyword evidence="6" id="KW-0597">Phosphoprotein</keyword>
<dbReference type="CDD" id="cd14288">
    <property type="entry name" value="UBA_HUWE1"/>
    <property type="match status" value="1"/>
</dbReference>
<dbReference type="InterPro" id="IPR000569">
    <property type="entry name" value="HECT_dom"/>
</dbReference>
<feature type="compositionally biased region" description="Polar residues" evidence="15">
    <location>
        <begin position="2188"/>
        <end position="2213"/>
    </location>
</feature>
<feature type="region of interest" description="Disordered" evidence="15">
    <location>
        <begin position="2394"/>
        <end position="2432"/>
    </location>
</feature>
<dbReference type="GO" id="GO:0005737">
    <property type="term" value="C:cytoplasm"/>
    <property type="evidence" value="ECO:0007669"/>
    <property type="project" value="TreeGrafter"/>
</dbReference>
<dbReference type="GO" id="GO:0051028">
    <property type="term" value="P:mRNA transport"/>
    <property type="evidence" value="ECO:0007669"/>
    <property type="project" value="UniProtKB-KW"/>
</dbReference>
<organism evidence="19 20">
    <name type="scientific">Cercopithifilaria johnstoni</name>
    <dbReference type="NCBI Taxonomy" id="2874296"/>
    <lineage>
        <taxon>Eukaryota</taxon>
        <taxon>Metazoa</taxon>
        <taxon>Ecdysozoa</taxon>
        <taxon>Nematoda</taxon>
        <taxon>Chromadorea</taxon>
        <taxon>Rhabditida</taxon>
        <taxon>Spirurina</taxon>
        <taxon>Spiruromorpha</taxon>
        <taxon>Filarioidea</taxon>
        <taxon>Onchocercidae</taxon>
        <taxon>Cercopithifilaria</taxon>
    </lineage>
</organism>
<keyword evidence="7" id="KW-0808">Transferase</keyword>
<dbReference type="InterPro" id="IPR009060">
    <property type="entry name" value="UBA-like_sf"/>
</dbReference>
<comment type="subcellular location">
    <subcellularLocation>
        <location evidence="2">Nucleus</location>
    </subcellularLocation>
</comment>
<feature type="compositionally biased region" description="Basic and acidic residues" evidence="15">
    <location>
        <begin position="2349"/>
        <end position="2372"/>
    </location>
</feature>
<feature type="region of interest" description="Disordered" evidence="15">
    <location>
        <begin position="2349"/>
        <end position="2381"/>
    </location>
</feature>
<dbReference type="PROSITE" id="PS50237">
    <property type="entry name" value="HECT"/>
    <property type="match status" value="1"/>
</dbReference>
<dbReference type="EMBL" id="CAKAEH010001422">
    <property type="protein sequence ID" value="CAG9536020.1"/>
    <property type="molecule type" value="Genomic_DNA"/>
</dbReference>
<evidence type="ECO:0000259" key="18">
    <source>
        <dbReference type="PROSITE" id="PS50918"/>
    </source>
</evidence>
<dbReference type="InterPro" id="IPR025527">
    <property type="entry name" value="HUWE1/Rev1_UBM"/>
</dbReference>
<evidence type="ECO:0000256" key="13">
    <source>
        <dbReference type="ARBA" id="ARBA00034494"/>
    </source>
</evidence>
<evidence type="ECO:0000256" key="1">
    <source>
        <dbReference type="ARBA" id="ARBA00000885"/>
    </source>
</evidence>
<gene>
    <name evidence="19" type="ORF">CJOHNSTONI_LOCUS5984</name>
</gene>
<dbReference type="InterPro" id="IPR037197">
    <property type="entry name" value="WWE_dom_sf"/>
</dbReference>
<feature type="domain" description="HECT" evidence="17">
    <location>
        <begin position="3310"/>
        <end position="3646"/>
    </location>
</feature>
<dbReference type="OrthoDB" id="423283at2759"/>
<dbReference type="Gene3D" id="3.30.2410.10">
    <property type="entry name" value="Hect, E3 ligase catalytic domain"/>
    <property type="match status" value="1"/>
</dbReference>
<name>A0A8J2MPR9_9BILA</name>
<dbReference type="InterPro" id="IPR050409">
    <property type="entry name" value="E3_ubiq-protein_ligase"/>
</dbReference>
<comment type="catalytic activity">
    <reaction evidence="1">
        <text>S-ubiquitinyl-[E2 ubiquitin-conjugating enzyme]-L-cysteine + [acceptor protein]-L-lysine = [E2 ubiquitin-conjugating enzyme]-L-cysteine + N(6)-ubiquitinyl-[acceptor protein]-L-lysine.</text>
        <dbReference type="EC" id="2.3.2.26"/>
    </reaction>
</comment>
<dbReference type="InterPro" id="IPR010309">
    <property type="entry name" value="E3_Ub_ligase_DUF908"/>
</dbReference>
<feature type="region of interest" description="Disordered" evidence="15">
    <location>
        <begin position="686"/>
        <end position="718"/>
    </location>
</feature>
<dbReference type="Gene3D" id="3.30.2160.10">
    <property type="entry name" value="Hect, E3 ligase catalytic domain"/>
    <property type="match status" value="1"/>
</dbReference>
<comment type="pathway">
    <text evidence="3">Protein modification; protein ubiquitination.</text>
</comment>
<dbReference type="Proteomes" id="UP000746747">
    <property type="component" value="Unassembled WGS sequence"/>
</dbReference>
<comment type="caution">
    <text evidence="19">The sequence shown here is derived from an EMBL/GenBank/DDBJ whole genome shotgun (WGS) entry which is preliminary data.</text>
</comment>
<feature type="region of interest" description="Disordered" evidence="15">
    <location>
        <begin position="2186"/>
        <end position="2213"/>
    </location>
</feature>
<evidence type="ECO:0000256" key="11">
    <source>
        <dbReference type="ARBA" id="ARBA00023204"/>
    </source>
</evidence>
<dbReference type="SUPFAM" id="SSF117839">
    <property type="entry name" value="WWE domain"/>
    <property type="match status" value="1"/>
</dbReference>
<feature type="compositionally biased region" description="Acidic residues" evidence="15">
    <location>
        <begin position="2037"/>
        <end position="2047"/>
    </location>
</feature>
<evidence type="ECO:0000313" key="20">
    <source>
        <dbReference type="Proteomes" id="UP000746747"/>
    </source>
</evidence>
<dbReference type="PANTHER" id="PTHR11254:SF67">
    <property type="entry name" value="E3 UBIQUITIN-PROTEIN LIGASE HUWE1"/>
    <property type="match status" value="1"/>
</dbReference>
<feature type="compositionally biased region" description="Acidic residues" evidence="15">
    <location>
        <begin position="2058"/>
        <end position="2099"/>
    </location>
</feature>
<feature type="region of interest" description="Disordered" evidence="15">
    <location>
        <begin position="1993"/>
        <end position="2104"/>
    </location>
</feature>
<evidence type="ECO:0000256" key="3">
    <source>
        <dbReference type="ARBA" id="ARBA00004906"/>
    </source>
</evidence>
<keyword evidence="10" id="KW-0509">mRNA transport</keyword>
<dbReference type="FunFam" id="3.30.2160.10:FF:000001">
    <property type="entry name" value="E3 ubiquitin-protein ligase NEDD4-like"/>
    <property type="match status" value="1"/>
</dbReference>
<keyword evidence="8" id="KW-0227">DNA damage</keyword>
<dbReference type="InterPro" id="IPR018123">
    <property type="entry name" value="WWE-dom_subgr"/>
</dbReference>
<feature type="compositionally biased region" description="Basic and acidic residues" evidence="15">
    <location>
        <begin position="2048"/>
        <end position="2057"/>
    </location>
</feature>
<dbReference type="EC" id="2.3.2.26" evidence="4"/>
<dbReference type="GO" id="GO:0005634">
    <property type="term" value="C:nucleus"/>
    <property type="evidence" value="ECO:0007669"/>
    <property type="project" value="UniProtKB-SubCell"/>
</dbReference>
<sequence>MKIDSKTLRPCSAEIFPRCMQLIEHIKSASDRRTFLERLTEVHEWQPQFGKSEMARWSDVLNMCDEVLKDAVTCSSSPGAPMAVDENQNLLPDVTSVLSFTAMLFENTFTRSVYSSTDRLLNLLDSGNVEVVVETLRLLLVISKRSRFLSQHLSDVQQKKLTIRLSAIAQCWNGKLRSMKMDECCTTNVRPSALLPIGFQTDTNNLVRSIHLDKSFAAELEHLLSGKKIEEDERVSFIARLRLVRSFNTSRGRRLSIIARLLSLSILVYTRSLIEEWAMTTMLYDGLIEEITRLLLINNTSESIIDAVKTEALRTLTSIVSLGRPAKLNVVVESLGVNSYHGFLARMTRQCVDDLRCGRIGNGYTTVPFCTALFSLLYHLAGFENGGEALVSCALTETLLGVVSCETLPLELITFVTRAVRVIDIMTSLDANGFTSCSGMSIIVHRLIFDVNICMKHLAELSITGPTTEQCHQQRAALIKSLLNFIKRAVQDTQFADSTRHIMDGALPAALVHILTNCGFFGASLFHNAVSLITNFIYQEPSLLTSLQEKGVTNAILRAIFRQELPASRDVIAALPNTFTALCLNDRGLKAFMDENPFDHFCDIFVSTKYIYAMKCRRNEMNEVALNLGTSFDAFLRHHPTLRENFLNSLAKVLNKLLDIVSMDSPRCVMSLTSCRSGQTASASSSNIAASSASPSRDDETIMAGNVSSDDDDDDPASAVANMEEMHTTESESPQLDLGLSLSIVCDGNPLIPLGEYLLNIGKFLETLLTTHNASLEQADLFIQSGAADKLLSLLFVRQIPLELSQSVFPQLVTNIMRFLFQHTRSSDVIDMVANRLNKFCLDMLSSCSTNGDSSKPSLLAMSSSDASLANICAISVFCSVLGSLSKTALGSNTSTKTAILRFWTNEGCRLLASCNQAQRVVVWESAVLQVFNATNKCTASTQTDDIQSDEQIEEANVTLKQGSVGADSVPQRIGRPKYLLDDYWLRSKSGTSALNRCNRQCTELMTMLVKISIGGMTRTRRIQENEGGTPCENAVQLALQIMKGFQQALEWKPYDKTDPAIMLPYLAIWINNLSNILFDERKSPYHLMLSAFYRTGTHDTFFNIIPNYFGPDQDQNYCVEMGQLLQAWLSLTERLVNAHAFRHSRYKMSERFAEAKRFPTEKYLAKCQQDAFRQASVVFGMLPSLPLSEAVNFNMCDMIVSIYREIVKGIVPLTEKQKQAVVTTSEDRKKMEAELDGASIGLLVDMGFDRDAAVDALLEYSTVPEAAEYLIATDGLGRLRQSSTDERIDADDIDAEEGGGQNGDLNVEFEDVLLKEPISLNEVPPLDTRLVLSSLCKDVIPVLLNLMEQGTELVFSTSEIILAILNEVDDEWRKNMLIGEYLVQDILLMVDELRCDETDEKAVASLATRLHFVCLLWPGIATTYMDVFTEYRLHSVLISVLDMVVIHCVKRPAFIRLIAPICLWLDLYDKMLKLLDSKDKVEKAVESYAWKYWDTDERGGVFAWINYPPAASHTLTNAFLSGRRNCSVSVGGRQYTVDFPSMSHRNVESHIERPITISGRLKDGIVLSEILAESNGHRDWNEVVRDRLVPAVIGLLGLSSIDATSIHAIFILAARITRDFRIAKEFLQQGGVQTVINVSGSAVPSSAILAALVIRHCLDDEIAVRQIFEKTVRTIAAGGYTINPPLTRWNHIRTPRTTRDWLHAIRALSPLCARHPQIFAATMERVTRKHKDQITVLPMTPVDPTCKQWAACSPIKQVLTHLLNHTLDFSWEDSNRVINRASLVRLIAELAKSYSIVATLVAESHDLNGQPFMVSLLNKCVVPSGFPADGNLSVAVKTFVAAVASCSHSPKAQEALISSIISCLHIVFSEADSKIACTKLRALSDLFLLARDACPAGPHDVRNSTNSNTILRLIIKKRVCIELSRVPWYLNLSAKEGIETLNYILRVLEELTRTINSNHAAQNSIGENASEALSTAQSASASVTLVATSENDASATVTARESEHSQDDQHVEDGCSTADEHRFETHEVTVERNRPDDDDYCADDDEDRSHARHPDAVEDSSESEDEDDADDGDDDEGAALNEMDVDDESDDEHDDVMEEEGRVSVEEDDFGMVEMEPAVLSRFALVDSVDDSGPADRFEDGDSEENFVNANIFVENLDDIDALTNGAFTGARLFVNTSMEAAHADRSSTTVTSVHPLLQRSSQTSGSDSVIGQRPTSYRLLVGQRRGAGNVNTTGLHRQNAVRRWTTFGTQSEFIERLFDGTTTANGTHLFDVTPSRQRFLNVVMQDHGLDNTTTVTGEERRQTSVPLPLERFSDAARMIDGHAHLYLWVIVASYVTGIMDAIEKDENEKKAEEVMKTQEDFAEESSKRSLGDAASNESISTARLFIDEEEHGGAENDDGVGDTQPEHSSESIDITVQTNSAPEPMDQSGTLYYDASENFEDQIQRIAEQEQGQENSASDGNSNISTVAPTHTLPYTVDETEEQGNVEQLNASETAPEASHANRDDFREILGDIEIPEGVDPAFLAALPEDIRMEVIRDYMRQQRSQRLIQTSANLEAAGQANGEDGMPVVEPLDQEFLNALPPDLQEEILAQHERTVRLAQERAESNSAPPTDTPVGADDAAALIESLPPTLRAQVLADADDTVLQVLPQNVAAEARRLRASYEAQQVMHFARMLAPTQRFRPTNGRSVPGTSGNTTVGALAGVTTLASKSATQLLDRDAIVTLLLLFFIDPARLNTQRLQKLIKSLCAQNVTCDFVIWCLIALLDKVDEDAIQYEDFAGTVSGWLDQICVHSGIGQHEQAVKFFKSTHIVALHPAILTTVCRLVLDTLINLAKTYPGHFLPAKLRAPGSLSNAGLPPFSQFWAIVHSLSKADMSSRPTHRHGSSLEAALGPGGVNASMAASSLEDSAVGVLMDHIRRPVILSSSVLQDKLLRLICTIVQTLPDETVTKMSIDSTAERPPLTQQLEHIVLALTEGECSEEGLVDGRTLLLELIRALTPSTKTFIMSLLINAAERLGARLLPHIERLEEELKELPNEGNPSSSLEQQPSGSKVTVNRYDESVVVISGILNSRAVMNASGCYELQLPAMRALTDKNGIQNVFLRTLQTIIKIREVLQSHARCIEIDVSIETAAEEEDEHSQGEDKNAIEKYERKKLAEKEESMSVLLNTLEPLWELVSRCLKLLTNADAHAALALQPSAEAFFLVYGSELSSTDPSKLHDHPDAQKLLHFAEKHRNMLNQVLRQSGGSLTDGPFAVLTQMPKLLDFDVKRIYFRKQMQKIDERVRGEDVAVRIRRSHLFSDSFRELFRLRGPEWKARFYIIFEGEEGQDAGGLLREWFSIITREIFNPNYALFITSPGDRVTYMINKTSYINPEHLEYFKFVGRIIAKAIYENKLLECYFTRAFYKHILSVPVRAQDLESEDPSFYKSLEFLLNNPIEDLGTELTFSLEVEEFGVRKMRTLKENGSSIPVTDENKEEYVKLVCQMKMTGSINQQLNAFLEGFYEIIPKHLISIFNEQELELLISGLPNVDIDDLYANTEYKTYTKSSSQIQWFWKALRSFEQEDRAKFLQFVTGTSKVPLQGFAALEGMNGTQKFSIHLDSRSPDRLPTAHTCFNQLDLPQYETYDKLRDMLLLAVRECTEGFGFA</sequence>
<evidence type="ECO:0000256" key="10">
    <source>
        <dbReference type="ARBA" id="ARBA00022816"/>
    </source>
</evidence>
<dbReference type="Pfam" id="PF06012">
    <property type="entry name" value="DUF908"/>
    <property type="match status" value="2"/>
</dbReference>
<dbReference type="SMART" id="SM00678">
    <property type="entry name" value="WWE"/>
    <property type="match status" value="1"/>
</dbReference>
<dbReference type="SUPFAM" id="SSF46934">
    <property type="entry name" value="UBA-like"/>
    <property type="match status" value="1"/>
</dbReference>
<dbReference type="GO" id="GO:0000209">
    <property type="term" value="P:protein polyubiquitination"/>
    <property type="evidence" value="ECO:0007669"/>
    <property type="project" value="TreeGrafter"/>
</dbReference>
<comment type="similarity">
    <text evidence="13">Belongs to the UPL family. TOM1/PTR1 subfamily.</text>
</comment>
<accession>A0A8J2MPR9</accession>
<evidence type="ECO:0000256" key="15">
    <source>
        <dbReference type="SAM" id="MobiDB-lite"/>
    </source>
</evidence>
<protein>
    <recommendedName>
        <fullName evidence="4">HECT-type E3 ubiquitin transferase</fullName>
        <ecNumber evidence="4">2.3.2.26</ecNumber>
    </recommendedName>
</protein>